<dbReference type="InterPro" id="IPR014030">
    <property type="entry name" value="Ketoacyl_synth_N"/>
</dbReference>
<dbReference type="CDD" id="cd02440">
    <property type="entry name" value="AdoMet_MTases"/>
    <property type="match status" value="1"/>
</dbReference>
<evidence type="ECO:0000259" key="12">
    <source>
        <dbReference type="PROSITE" id="PS52004"/>
    </source>
</evidence>
<feature type="compositionally biased region" description="Pro residues" evidence="10">
    <location>
        <begin position="1478"/>
        <end position="1488"/>
    </location>
</feature>
<keyword evidence="14" id="KW-0489">Methyltransferase</keyword>
<dbReference type="EMBL" id="CM001466">
    <property type="protein sequence ID" value="EHY87751.1"/>
    <property type="molecule type" value="Genomic_DNA"/>
</dbReference>
<dbReference type="InterPro" id="IPR029063">
    <property type="entry name" value="SAM-dependent_MTases_sf"/>
</dbReference>
<dbReference type="PROSITE" id="PS52004">
    <property type="entry name" value="KS3_2"/>
    <property type="match status" value="1"/>
</dbReference>
<dbReference type="InterPro" id="IPR042104">
    <property type="entry name" value="PKS_dehydratase_sf"/>
</dbReference>
<dbReference type="InterPro" id="IPR049552">
    <property type="entry name" value="PKS_DH_N"/>
</dbReference>
<feature type="region of interest" description="Disordered" evidence="10">
    <location>
        <begin position="1464"/>
        <end position="1490"/>
    </location>
</feature>
<dbReference type="InterPro" id="IPR050091">
    <property type="entry name" value="PKS_NRPS_Biosynth_Enz"/>
</dbReference>
<evidence type="ECO:0000256" key="2">
    <source>
        <dbReference type="ARBA" id="ARBA00004792"/>
    </source>
</evidence>
<evidence type="ECO:0000256" key="1">
    <source>
        <dbReference type="ARBA" id="ARBA00004496"/>
    </source>
</evidence>
<dbReference type="Gene3D" id="3.10.129.110">
    <property type="entry name" value="Polyketide synthase dehydratase"/>
    <property type="match status" value="1"/>
</dbReference>
<dbReference type="InterPro" id="IPR016039">
    <property type="entry name" value="Thiolase-like"/>
</dbReference>
<dbReference type="Gene3D" id="3.40.50.150">
    <property type="entry name" value="Vaccinia Virus protein VP39"/>
    <property type="match status" value="1"/>
</dbReference>
<dbReference type="InterPro" id="IPR014031">
    <property type="entry name" value="Ketoacyl_synth_C"/>
</dbReference>
<dbReference type="Pfam" id="PF00550">
    <property type="entry name" value="PP-binding"/>
    <property type="match status" value="3"/>
</dbReference>
<keyword evidence="15" id="KW-1185">Reference proteome</keyword>
<dbReference type="PROSITE" id="PS00606">
    <property type="entry name" value="KS3_1"/>
    <property type="match status" value="1"/>
</dbReference>
<feature type="region of interest" description="Disordered" evidence="10">
    <location>
        <begin position="1506"/>
        <end position="1528"/>
    </location>
</feature>
<feature type="domain" description="Carrier" evidence="11">
    <location>
        <begin position="1526"/>
        <end position="1601"/>
    </location>
</feature>
<dbReference type="GO" id="GO:0032259">
    <property type="term" value="P:methylation"/>
    <property type="evidence" value="ECO:0007669"/>
    <property type="project" value="UniProtKB-KW"/>
</dbReference>
<dbReference type="SMART" id="SM01294">
    <property type="entry name" value="PKS_PP_betabranch"/>
    <property type="match status" value="1"/>
</dbReference>
<dbReference type="PANTHER" id="PTHR43775">
    <property type="entry name" value="FATTY ACID SYNTHASE"/>
    <property type="match status" value="1"/>
</dbReference>
<evidence type="ECO:0000259" key="13">
    <source>
        <dbReference type="PROSITE" id="PS52019"/>
    </source>
</evidence>
<evidence type="ECO:0000259" key="11">
    <source>
        <dbReference type="PROSITE" id="PS50075"/>
    </source>
</evidence>
<feature type="domain" description="Ketosynthase family 3 (KS3)" evidence="12">
    <location>
        <begin position="382"/>
        <end position="808"/>
    </location>
</feature>
<dbReference type="GO" id="GO:0006633">
    <property type="term" value="P:fatty acid biosynthetic process"/>
    <property type="evidence" value="ECO:0007669"/>
    <property type="project" value="InterPro"/>
</dbReference>
<dbReference type="SUPFAM" id="SSF47336">
    <property type="entry name" value="ACP-like"/>
    <property type="match status" value="3"/>
</dbReference>
<dbReference type="Proteomes" id="UP000004705">
    <property type="component" value="Chromosome"/>
</dbReference>
<organism evidence="14 15">
    <name type="scientific">Saccharomonospora azurea NA-128</name>
    <dbReference type="NCBI Taxonomy" id="882081"/>
    <lineage>
        <taxon>Bacteria</taxon>
        <taxon>Bacillati</taxon>
        <taxon>Actinomycetota</taxon>
        <taxon>Actinomycetes</taxon>
        <taxon>Pseudonocardiales</taxon>
        <taxon>Pseudonocardiaceae</taxon>
        <taxon>Saccharomonospora</taxon>
    </lineage>
</organism>
<dbReference type="InterPro" id="IPR013217">
    <property type="entry name" value="Methyltransf_12"/>
</dbReference>
<dbReference type="SMART" id="SM00826">
    <property type="entry name" value="PKS_DH"/>
    <property type="match status" value="1"/>
</dbReference>
<evidence type="ECO:0000313" key="14">
    <source>
        <dbReference type="EMBL" id="EHY87751.1"/>
    </source>
</evidence>
<gene>
    <name evidence="14" type="ORF">SacazDRAFT_00803</name>
</gene>
<keyword evidence="5" id="KW-0597">Phosphoprotein</keyword>
<dbReference type="Gene3D" id="3.40.47.10">
    <property type="match status" value="1"/>
</dbReference>
<protein>
    <submittedName>
        <fullName evidence="14">Methyltransferase family protein</fullName>
    </submittedName>
</protein>
<dbReference type="InterPro" id="IPR009081">
    <property type="entry name" value="PP-bd_ACP"/>
</dbReference>
<feature type="active site" description="Proton donor; for dehydratase activity" evidence="9">
    <location>
        <position position="184"/>
    </location>
</feature>
<dbReference type="InterPro" id="IPR036736">
    <property type="entry name" value="ACP-like_sf"/>
</dbReference>
<feature type="active site" description="Proton acceptor; for dehydratase activity" evidence="9">
    <location>
        <position position="18"/>
    </location>
</feature>
<feature type="domain" description="Carrier" evidence="11">
    <location>
        <begin position="274"/>
        <end position="348"/>
    </location>
</feature>
<dbReference type="Pfam" id="PF22336">
    <property type="entry name" value="RhiE-like_linker"/>
    <property type="match status" value="1"/>
</dbReference>
<dbReference type="CDD" id="cd00833">
    <property type="entry name" value="PKS"/>
    <property type="match status" value="1"/>
</dbReference>
<dbReference type="InterPro" id="IPR020841">
    <property type="entry name" value="PKS_Beta-ketoAc_synthase_dom"/>
</dbReference>
<comment type="pathway">
    <text evidence="2">Antibiotic biosynthesis.</text>
</comment>
<dbReference type="GO" id="GO:0005737">
    <property type="term" value="C:cytoplasm"/>
    <property type="evidence" value="ECO:0007669"/>
    <property type="project" value="UniProtKB-SubCell"/>
</dbReference>
<evidence type="ECO:0000313" key="15">
    <source>
        <dbReference type="Proteomes" id="UP000004705"/>
    </source>
</evidence>
<proteinExistence type="predicted"/>
<dbReference type="GO" id="GO:0031177">
    <property type="term" value="F:phosphopantetheine binding"/>
    <property type="evidence" value="ECO:0007669"/>
    <property type="project" value="InterPro"/>
</dbReference>
<feature type="domain" description="Carrier" evidence="11">
    <location>
        <begin position="852"/>
        <end position="929"/>
    </location>
</feature>
<evidence type="ECO:0000256" key="4">
    <source>
        <dbReference type="ARBA" id="ARBA00022490"/>
    </source>
</evidence>
<dbReference type="FunFam" id="3.40.47.10:FF:000019">
    <property type="entry name" value="Polyketide synthase type I"/>
    <property type="match status" value="1"/>
</dbReference>
<dbReference type="GO" id="GO:0008168">
    <property type="term" value="F:methyltransferase activity"/>
    <property type="evidence" value="ECO:0007669"/>
    <property type="project" value="UniProtKB-KW"/>
</dbReference>
<dbReference type="Pfam" id="PF14765">
    <property type="entry name" value="PS-DH"/>
    <property type="match status" value="1"/>
</dbReference>
<keyword evidence="7" id="KW-0677">Repeat</keyword>
<dbReference type="GO" id="GO:0005886">
    <property type="term" value="C:plasma membrane"/>
    <property type="evidence" value="ECO:0007669"/>
    <property type="project" value="TreeGrafter"/>
</dbReference>
<dbReference type="Pfam" id="PF08242">
    <property type="entry name" value="Methyltransf_12"/>
    <property type="match status" value="1"/>
</dbReference>
<dbReference type="Pfam" id="PF00109">
    <property type="entry name" value="ketoacyl-synt"/>
    <property type="match status" value="1"/>
</dbReference>
<evidence type="ECO:0000256" key="5">
    <source>
        <dbReference type="ARBA" id="ARBA00022553"/>
    </source>
</evidence>
<name>H8GC74_9PSEU</name>
<dbReference type="SUPFAM" id="SSF53335">
    <property type="entry name" value="S-adenosyl-L-methionine-dependent methyltransferases"/>
    <property type="match status" value="1"/>
</dbReference>
<keyword evidence="8" id="KW-0511">Multifunctional enzyme</keyword>
<dbReference type="SMART" id="SM00823">
    <property type="entry name" value="PKS_PP"/>
    <property type="match status" value="3"/>
</dbReference>
<evidence type="ECO:0000256" key="6">
    <source>
        <dbReference type="ARBA" id="ARBA00022679"/>
    </source>
</evidence>
<dbReference type="Gene3D" id="3.30.70.3290">
    <property type="match status" value="1"/>
</dbReference>
<dbReference type="Pfam" id="PF21089">
    <property type="entry name" value="PKS_DH_N"/>
    <property type="match status" value="1"/>
</dbReference>
<dbReference type="RefSeq" id="WP_005438873.1">
    <property type="nucleotide sequence ID" value="NZ_CM001466.1"/>
</dbReference>
<keyword evidence="4" id="KW-0963">Cytoplasm</keyword>
<dbReference type="InterPro" id="IPR020806">
    <property type="entry name" value="PKS_PP-bd"/>
</dbReference>
<reference evidence="14 15" key="1">
    <citation type="journal article" date="2012" name="Stand. Genomic Sci.">
        <title>Genome sequence of the soil bacterium Saccharomonospora azurea type strain (NA-128(T)).</title>
        <authorList>
            <person name="Klenk H.P."/>
            <person name="Held B."/>
            <person name="Lucas S."/>
            <person name="Lapidus A."/>
            <person name="Copeland A."/>
            <person name="Hammon N."/>
            <person name="Pitluck S."/>
            <person name="Goodwin L.A."/>
            <person name="Han C."/>
            <person name="Tapia R."/>
            <person name="Brambilla E.M."/>
            <person name="Potter G."/>
            <person name="Land M."/>
            <person name="Ivanova N."/>
            <person name="Rohde M."/>
            <person name="Goker M."/>
            <person name="Detter J.C."/>
            <person name="Kyrpides N.C."/>
            <person name="Woyke T."/>
        </authorList>
    </citation>
    <scope>NUCLEOTIDE SEQUENCE [LARGE SCALE GENOMIC DNA]</scope>
    <source>
        <strain evidence="14 15">NA-128</strain>
    </source>
</reference>
<feature type="region of interest" description="N-terminal hotdog fold" evidence="9">
    <location>
        <begin position="1"/>
        <end position="109"/>
    </location>
</feature>
<sequence>MLIADFALSQRNPIVAGHVVDGRAVLPGLAYVDLVLQMFAREGHDVRELELSNLSIHAPLVVGPDDVVPVRLSADDGGRDRWWVDITVRPSTYPTTVVTVQVRRTRRTRYDGRLDTARLPAAGAGTALDSVYQRAREVGVDHSGVMRAQGRVYESEAELLLDLAPGAEELAAADDFLVHPALADAAVVAAGAVLGESRGELYLPLCFESFTVARPLRGRCLARVTGEPTGDRDLLTVNVDFFDPDGEQVASLRRFSSKRVEPRRNVAGAPEPQGDPADVVREVLAAELGVDAASVPGTAGFSELGLDSAALLRVVTALERRLDVTLPPTLLFEHSSVDRLAAWLRTRLPIAGTTTVGAPARTNPADLARPDAGHTREREVAGTDVAVIGMSGRYPGAANVDEFWRNLRDGRDGVTEIPAHRWDWRDRFDGRPGLLGRNYCKWGGFIDDAECFDPLFFSIAPREAIAIDPLERLFLEHAWAALEDGGYTREALADSVVGVYAGVMFADYPLFAAESRDADGRRVGLGAGGASIANRVSYFCDFRGPSLTVDTACSSSLSTVHLAVEALREGRIDAALAGGVNLSLHPNKYLVLSHSEFLSPSGRCAAFGAGADGMVPGEGVGVLMLKRLADAERDGDPIHGVIKGTAINHGGKTSGFTVPSPQAQEDVVTAALSAARVDPATITYVEAHGTGTELGDPIEITGLHRSLGTAGTPVAVGSVKSNIGHCEAAAGVAGLTKVLLQLKHGRLAPTLHADRLNPKIDFGGTSLTVNTSLREWSRPVVDGVEAPRRAGVSSFGAGGANAHVVVEEYRDTRPRSTTSSEQVVVLSARTADRLDALAAALREYLAGAPAGGGAAEVLRRLVATASEVLAVPAERIDPECTLEDLGFDAARTARLTLAVERSLGTRLSPTIVDRRRSLTVLADRLAHECGLGASSSTTRPDENLPPLAEIAYTLQTGREDHAERLALVVGDHAQLVQRLDAFLAGERDEGLHRGSATAMDQRDDDRARTAVRERDLADVARLWVRGASVPWDELHPRRPLRVSLPTYPFARERYWIGDVLTRHASLSDAAAPVAVSPVPSVLADVEEAVVTRPRVYEVESGVDDLVAYQSVVAALSRICRLGLLRVFRDMGALRTTGQRCSRAELRSRLGVVEQHHRLFDALLQLLAEAGYLRVDGEDVVTASAAEHDLDEEAAGLEAEKAALLERAPENEGLLRVLDVCSEAYPDVLRGRRDPVDVLFPGGSFELMDAVYQNQQQSNALMRAVVVEYVRRRRQIDPNATVTIVEIGAGTGGTSRGVLAALDEFAPHVRYVYTDLGNSFVRYGKEQFGHHGFVEFAVLDIERSPAEQGFPAHSADLVLAGNVLHATRDIDRTLAHTKELLRGGGVLALFEITRIHELLTMSFGLLEGWWAFEDTDRIPGAPLLSVPMWRRAFERNGFAGMRVLSGLPLREDRLSESVLVAESDGLPVGGSKAATPQPSTSPAPQPVVEPVPVAEPQEPDLVPEAVSVDAAPTPTKESTGEPTGEPTGIDDIQRLVLDAWREVLGVPQVRLEDNFQELGGDSIMASRIKARLNENLPFELELRDLLEAGTAADMAQLVEAEVIDKLEELPEETVRALFAN</sequence>
<dbReference type="InterPro" id="IPR049551">
    <property type="entry name" value="PKS_DH_C"/>
</dbReference>
<evidence type="ECO:0000256" key="10">
    <source>
        <dbReference type="SAM" id="MobiDB-lite"/>
    </source>
</evidence>
<dbReference type="PANTHER" id="PTHR43775:SF37">
    <property type="entry name" value="SI:DKEY-61P9.11"/>
    <property type="match status" value="1"/>
</dbReference>
<dbReference type="GO" id="GO:0071770">
    <property type="term" value="P:DIM/DIP cell wall layer assembly"/>
    <property type="evidence" value="ECO:0007669"/>
    <property type="project" value="TreeGrafter"/>
</dbReference>
<evidence type="ECO:0000256" key="3">
    <source>
        <dbReference type="ARBA" id="ARBA00022450"/>
    </source>
</evidence>
<feature type="region of interest" description="Disordered" evidence="10">
    <location>
        <begin position="355"/>
        <end position="375"/>
    </location>
</feature>
<dbReference type="Pfam" id="PF02801">
    <property type="entry name" value="Ketoacyl-synt_C"/>
    <property type="match status" value="1"/>
</dbReference>
<comment type="subcellular location">
    <subcellularLocation>
        <location evidence="1">Cytoplasm</location>
    </subcellularLocation>
</comment>
<dbReference type="HOGENOM" id="CLU_003395_0_0_11"/>
<evidence type="ECO:0000256" key="8">
    <source>
        <dbReference type="ARBA" id="ARBA00023268"/>
    </source>
</evidence>
<keyword evidence="3" id="KW-0596">Phosphopantetheine</keyword>
<dbReference type="Pfam" id="PF16197">
    <property type="entry name" value="KAsynt_C_assoc"/>
    <property type="match status" value="1"/>
</dbReference>
<dbReference type="InterPro" id="IPR049900">
    <property type="entry name" value="PKS_mFAS_DH"/>
</dbReference>
<dbReference type="GO" id="GO:0004315">
    <property type="term" value="F:3-oxoacyl-[acyl-carrier-protein] synthase activity"/>
    <property type="evidence" value="ECO:0007669"/>
    <property type="project" value="InterPro"/>
</dbReference>
<dbReference type="SMART" id="SM00825">
    <property type="entry name" value="PKS_KS"/>
    <property type="match status" value="1"/>
</dbReference>
<feature type="region of interest" description="C-terminal hotdog fold" evidence="9">
    <location>
        <begin position="123"/>
        <end position="266"/>
    </location>
</feature>
<dbReference type="InterPro" id="IPR020807">
    <property type="entry name" value="PKS_DH"/>
</dbReference>
<dbReference type="SUPFAM" id="SSF53901">
    <property type="entry name" value="Thiolase-like"/>
    <property type="match status" value="1"/>
</dbReference>
<dbReference type="InterPro" id="IPR032821">
    <property type="entry name" value="PKS_assoc"/>
</dbReference>
<dbReference type="Gene3D" id="1.10.1200.10">
    <property type="entry name" value="ACP-like"/>
    <property type="match status" value="2"/>
</dbReference>
<dbReference type="InterPro" id="IPR054514">
    <property type="entry name" value="RhiE-like_linker"/>
</dbReference>
<evidence type="ECO:0000256" key="7">
    <source>
        <dbReference type="ARBA" id="ARBA00022737"/>
    </source>
</evidence>
<accession>H8GC74</accession>
<evidence type="ECO:0000256" key="9">
    <source>
        <dbReference type="PROSITE-ProRule" id="PRU01363"/>
    </source>
</evidence>
<dbReference type="PROSITE" id="PS50075">
    <property type="entry name" value="CARRIER"/>
    <property type="match status" value="3"/>
</dbReference>
<dbReference type="OrthoDB" id="9778690at2"/>
<dbReference type="InterPro" id="IPR018201">
    <property type="entry name" value="Ketoacyl_synth_AS"/>
</dbReference>
<feature type="domain" description="PKS/mFAS DH" evidence="13">
    <location>
        <begin position="1"/>
        <end position="266"/>
    </location>
</feature>
<dbReference type="GO" id="GO:0004312">
    <property type="term" value="F:fatty acid synthase activity"/>
    <property type="evidence" value="ECO:0007669"/>
    <property type="project" value="TreeGrafter"/>
</dbReference>
<keyword evidence="6" id="KW-0808">Transferase</keyword>
<dbReference type="PROSITE" id="PS52019">
    <property type="entry name" value="PKS_MFAS_DH"/>
    <property type="match status" value="1"/>
</dbReference>